<evidence type="ECO:0008006" key="5">
    <source>
        <dbReference type="Google" id="ProtNLM"/>
    </source>
</evidence>
<dbReference type="PANTHER" id="PTHR31001:SF90">
    <property type="entry name" value="CENTROMERE DNA-BINDING PROTEIN COMPLEX CBF3 SUBUNIT B"/>
    <property type="match status" value="1"/>
</dbReference>
<dbReference type="PANTHER" id="PTHR31001">
    <property type="entry name" value="UNCHARACTERIZED TRANSCRIPTIONAL REGULATORY PROTEIN"/>
    <property type="match status" value="1"/>
</dbReference>
<keyword evidence="2" id="KW-0539">Nucleus</keyword>
<evidence type="ECO:0000313" key="3">
    <source>
        <dbReference type="EMBL" id="RYN20372.1"/>
    </source>
</evidence>
<reference evidence="3" key="2">
    <citation type="journal article" date="2019" name="bioRxiv">
        <title>Genomics, evolutionary history and diagnostics of the Alternaria alternata species group including apple and Asian pear pathotypes.</title>
        <authorList>
            <person name="Armitage A.D."/>
            <person name="Cockerton H.M."/>
            <person name="Sreenivasaprasad S."/>
            <person name="Woodhall J.W."/>
            <person name="Lane C.R."/>
            <person name="Harrison R.J."/>
            <person name="Clarkson J.P."/>
        </authorList>
    </citation>
    <scope>NUCLEOTIDE SEQUENCE</scope>
    <source>
        <strain evidence="3">FERA 1164</strain>
    </source>
</reference>
<dbReference type="CDD" id="cd12148">
    <property type="entry name" value="fungal_TF_MHR"/>
    <property type="match status" value="1"/>
</dbReference>
<dbReference type="GO" id="GO:0005634">
    <property type="term" value="C:nucleus"/>
    <property type="evidence" value="ECO:0007669"/>
    <property type="project" value="UniProtKB-SubCell"/>
</dbReference>
<gene>
    <name evidence="3" type="ORF">AA0115_g10212</name>
</gene>
<accession>A0AB37W5U1</accession>
<comment type="caution">
    <text evidence="3">The sequence shown here is derived from an EMBL/GenBank/DDBJ whole genome shotgun (WGS) entry which is preliminary data.</text>
</comment>
<evidence type="ECO:0000256" key="2">
    <source>
        <dbReference type="ARBA" id="ARBA00023242"/>
    </source>
</evidence>
<reference evidence="3" key="1">
    <citation type="submission" date="2017-10" db="EMBL/GenBank/DDBJ databases">
        <authorList>
            <person name="Armitage A.D."/>
            <person name="Barbara D.J."/>
            <person name="Woodhall J.W."/>
            <person name="Sreenivasaprasad S."/>
            <person name="Lane C.R."/>
            <person name="Clarkson J.P."/>
            <person name="Harrison R.J."/>
        </authorList>
    </citation>
    <scope>NUCLEOTIDE SEQUENCE</scope>
    <source>
        <strain evidence="3">FERA 1164</strain>
    </source>
</reference>
<dbReference type="EMBL" id="PDXB01000037">
    <property type="protein sequence ID" value="RYN20372.1"/>
    <property type="molecule type" value="Genomic_DNA"/>
</dbReference>
<organism evidence="3 4">
    <name type="scientific">Alternaria tenuissima</name>
    <dbReference type="NCBI Taxonomy" id="119927"/>
    <lineage>
        <taxon>Eukaryota</taxon>
        <taxon>Fungi</taxon>
        <taxon>Dikarya</taxon>
        <taxon>Ascomycota</taxon>
        <taxon>Pezizomycotina</taxon>
        <taxon>Dothideomycetes</taxon>
        <taxon>Pleosporomycetidae</taxon>
        <taxon>Pleosporales</taxon>
        <taxon>Pleosporineae</taxon>
        <taxon>Pleosporaceae</taxon>
        <taxon>Alternaria</taxon>
        <taxon>Alternaria sect. Alternaria</taxon>
        <taxon>Alternaria alternata complex</taxon>
    </lineage>
</organism>
<evidence type="ECO:0000256" key="1">
    <source>
        <dbReference type="ARBA" id="ARBA00004123"/>
    </source>
</evidence>
<comment type="subcellular location">
    <subcellularLocation>
        <location evidence="1">Nucleus</location>
    </subcellularLocation>
</comment>
<sequence length="323" mass="36105">MLRKSSRLLAARYGGSGENVYQSNPLHMNVNKPLNINDVDLSTDEPQQSRPLSQQTDMSYFLQRIRLSEISRNIVDQINSDPSNRRANIMAMDRQLVEMLNEVPAFLLLNSYQDTIGCTNSNHSFVQAYFLNTLLHTQRCKLHLATLTRTSTMDPTYTSSHAACLQSARQLLHIETTLLRSQNPFARRPQRPPAGLYSIFVATITLLMDVCLNKPSDIPAVLQAGDLVEGLQMIADAREDSLAAAKLYESLMQILGRYADTQHPEEHSLSATDIHATAGTLSGSPSDVLREQQSYSSQINDAIRLDLVEWDDLFSSVSSSPFF</sequence>
<evidence type="ECO:0000313" key="4">
    <source>
        <dbReference type="Proteomes" id="UP000292340"/>
    </source>
</evidence>
<dbReference type="AlphaFoldDB" id="A0AB37W5U1"/>
<protein>
    <recommendedName>
        <fullName evidence="5">Transcription factor domain-containing protein</fullName>
    </recommendedName>
</protein>
<dbReference type="InterPro" id="IPR050613">
    <property type="entry name" value="Sec_Metabolite_Reg"/>
</dbReference>
<proteinExistence type="predicted"/>
<name>A0AB37W5U1_9PLEO</name>
<dbReference type="Proteomes" id="UP000292340">
    <property type="component" value="Unassembled WGS sequence"/>
</dbReference>